<protein>
    <recommendedName>
        <fullName evidence="4">Lipoprotein</fullName>
    </recommendedName>
</protein>
<proteinExistence type="predicted"/>
<evidence type="ECO:0000256" key="1">
    <source>
        <dbReference type="SAM" id="SignalP"/>
    </source>
</evidence>
<sequence>MMPPYLYENILRPARSLGLAALLGASLAACNANGGDLRSAARANLASETALNAQIISDRARAQRCDRDPSRRECPRFDREQAERDRAWRCDRDPSHRECRRR</sequence>
<keyword evidence="1" id="KW-0732">Signal</keyword>
<evidence type="ECO:0000313" key="3">
    <source>
        <dbReference type="Proteomes" id="UP000258016"/>
    </source>
</evidence>
<feature type="chain" id="PRO_5045357338" description="Lipoprotein" evidence="1">
    <location>
        <begin position="35"/>
        <end position="102"/>
    </location>
</feature>
<gene>
    <name evidence="2" type="ORF">B5J99_08085</name>
</gene>
<accession>A0ABN5B368</accession>
<organism evidence="2 3">
    <name type="scientific">Blastomonas fulva</name>
    <dbReference type="NCBI Taxonomy" id="1550728"/>
    <lineage>
        <taxon>Bacteria</taxon>
        <taxon>Pseudomonadati</taxon>
        <taxon>Pseudomonadota</taxon>
        <taxon>Alphaproteobacteria</taxon>
        <taxon>Sphingomonadales</taxon>
        <taxon>Sphingomonadaceae</taxon>
        <taxon>Blastomonas</taxon>
    </lineage>
</organism>
<evidence type="ECO:0008006" key="4">
    <source>
        <dbReference type="Google" id="ProtNLM"/>
    </source>
</evidence>
<dbReference type="EMBL" id="CP020083">
    <property type="protein sequence ID" value="ASR51423.1"/>
    <property type="molecule type" value="Genomic_DNA"/>
</dbReference>
<dbReference type="Proteomes" id="UP000258016">
    <property type="component" value="Chromosome"/>
</dbReference>
<evidence type="ECO:0000313" key="2">
    <source>
        <dbReference type="EMBL" id="ASR51423.1"/>
    </source>
</evidence>
<reference evidence="2 3" key="1">
    <citation type="submission" date="2017-03" db="EMBL/GenBank/DDBJ databases">
        <title>Complete genome sequence of Blastomonas fulva degrading microcsystin LR.</title>
        <authorList>
            <person name="Lee H.-g."/>
            <person name="Jin L."/>
            <person name="oh H.-M."/>
        </authorList>
    </citation>
    <scope>NUCLEOTIDE SEQUENCE [LARGE SCALE GENOMIC DNA]</scope>
    <source>
        <strain evidence="2 3">T2</strain>
    </source>
</reference>
<name>A0ABN5B368_9SPHN</name>
<keyword evidence="3" id="KW-1185">Reference proteome</keyword>
<feature type="signal peptide" evidence="1">
    <location>
        <begin position="1"/>
        <end position="34"/>
    </location>
</feature>